<dbReference type="EMBL" id="AYGX02000137">
    <property type="protein sequence ID" value="KRO26353.1"/>
    <property type="molecule type" value="Genomic_DNA"/>
</dbReference>
<evidence type="ECO:0008006" key="4">
    <source>
        <dbReference type="Google" id="ProtNLM"/>
    </source>
</evidence>
<feature type="transmembrane region" description="Helical" evidence="1">
    <location>
        <begin position="321"/>
        <end position="342"/>
    </location>
</feature>
<dbReference type="RefSeq" id="WP_024626384.1">
    <property type="nucleotide sequence ID" value="NZ_AYGX02000137.1"/>
</dbReference>
<evidence type="ECO:0000313" key="2">
    <source>
        <dbReference type="EMBL" id="KRO26353.1"/>
    </source>
</evidence>
<name>A0A0R2NKP1_9LACO</name>
<comment type="caution">
    <text evidence="2">The sequence shown here is derived from an EMBL/GenBank/DDBJ whole genome shotgun (WGS) entry which is preliminary data.</text>
</comment>
<keyword evidence="1" id="KW-0472">Membrane</keyword>
<keyword evidence="1" id="KW-1133">Transmembrane helix</keyword>
<accession>A0A0R2NKP1</accession>
<keyword evidence="3" id="KW-1185">Reference proteome</keyword>
<proteinExistence type="predicted"/>
<sequence length="358" mass="41034">MVKRSVFWHQHRWYLWALLVLLLGLGAFAGLDANSNWQSQHSSASLAMEANNSLKYQAKTGTYVDRQGRHYSSKRAYEKVYAKQNLQLFRAQPTKKTHSTRSPFDNGMNMNSFFVIIAMGIFVIWVSRWRHLNVFLQTLGWTRPQIYRQQTGAYGLVTLLGIAGGQCLELLILKLQIPALYWQNFQWQNWLANVASDMVMGLTLLMLAMLATTILTNGIVAFLLITIGYFFWTLPANMLLGRDIAGVYLSRHWLLGNALALVIAFASWLLGQAVSRTYSSECSQNVVVNPWLRLPVLVILSMPVSFYLCEGVFTNFTSSTIGWPIVVVTWVIVMAIMSLWVYRPRWSQRFWQLFAILR</sequence>
<evidence type="ECO:0000313" key="3">
    <source>
        <dbReference type="Proteomes" id="UP000050920"/>
    </source>
</evidence>
<organism evidence="2 3">
    <name type="scientific">Lactiplantibacillus fabifermentans DSM 21115</name>
    <dbReference type="NCBI Taxonomy" id="1413187"/>
    <lineage>
        <taxon>Bacteria</taxon>
        <taxon>Bacillati</taxon>
        <taxon>Bacillota</taxon>
        <taxon>Bacilli</taxon>
        <taxon>Lactobacillales</taxon>
        <taxon>Lactobacillaceae</taxon>
        <taxon>Lactiplantibacillus</taxon>
    </lineage>
</organism>
<dbReference type="AlphaFoldDB" id="A0A0R2NKP1"/>
<gene>
    <name evidence="2" type="ORF">DY78_GL001047</name>
</gene>
<reference evidence="2 3" key="1">
    <citation type="journal article" date="2015" name="Genome Announc.">
        <title>Expanding the biotechnology potential of lactobacilli through comparative genomics of 213 strains and associated genera.</title>
        <authorList>
            <person name="Sun Z."/>
            <person name="Harris H.M."/>
            <person name="McCann A."/>
            <person name="Guo C."/>
            <person name="Argimon S."/>
            <person name="Zhang W."/>
            <person name="Yang X."/>
            <person name="Jeffery I.B."/>
            <person name="Cooney J.C."/>
            <person name="Kagawa T.F."/>
            <person name="Liu W."/>
            <person name="Song Y."/>
            <person name="Salvetti E."/>
            <person name="Wrobel A."/>
            <person name="Rasinkangas P."/>
            <person name="Parkhill J."/>
            <person name="Rea M.C."/>
            <person name="O'Sullivan O."/>
            <person name="Ritari J."/>
            <person name="Douillard F.P."/>
            <person name="Paul Ross R."/>
            <person name="Yang R."/>
            <person name="Briner A.E."/>
            <person name="Felis G.E."/>
            <person name="de Vos W.M."/>
            <person name="Barrangou R."/>
            <person name="Klaenhammer T.R."/>
            <person name="Caufield P.W."/>
            <person name="Cui Y."/>
            <person name="Zhang H."/>
            <person name="O'Toole P.W."/>
        </authorList>
    </citation>
    <scope>NUCLEOTIDE SEQUENCE [LARGE SCALE GENOMIC DNA]</scope>
    <source>
        <strain evidence="2 3">DSM 21115</strain>
    </source>
</reference>
<feature type="transmembrane region" description="Helical" evidence="1">
    <location>
        <begin position="252"/>
        <end position="270"/>
    </location>
</feature>
<dbReference type="Proteomes" id="UP000050920">
    <property type="component" value="Unassembled WGS sequence"/>
</dbReference>
<protein>
    <recommendedName>
        <fullName evidence="4">ABC transporter, permease protein</fullName>
    </recommendedName>
</protein>
<feature type="transmembrane region" description="Helical" evidence="1">
    <location>
        <begin position="153"/>
        <end position="175"/>
    </location>
</feature>
<feature type="transmembrane region" description="Helical" evidence="1">
    <location>
        <begin position="214"/>
        <end position="232"/>
    </location>
</feature>
<feature type="transmembrane region" description="Helical" evidence="1">
    <location>
        <begin position="108"/>
        <end position="126"/>
    </location>
</feature>
<keyword evidence="1" id="KW-0812">Transmembrane</keyword>
<evidence type="ECO:0000256" key="1">
    <source>
        <dbReference type="SAM" id="Phobius"/>
    </source>
</evidence>